<proteinExistence type="predicted"/>
<feature type="non-terminal residue" evidence="1">
    <location>
        <position position="1"/>
    </location>
</feature>
<protein>
    <submittedName>
        <fullName evidence="1">Uncharacterized protein</fullName>
    </submittedName>
</protein>
<dbReference type="EMBL" id="CM041536">
    <property type="protein sequence ID" value="KAI3371274.1"/>
    <property type="molecule type" value="Genomic_DNA"/>
</dbReference>
<reference evidence="1" key="1">
    <citation type="submission" date="2022-04" db="EMBL/GenBank/DDBJ databases">
        <title>Jade perch genome.</title>
        <authorList>
            <person name="Chao B."/>
        </authorList>
    </citation>
    <scope>NUCLEOTIDE SEQUENCE</scope>
    <source>
        <strain evidence="1">CB-2022</strain>
    </source>
</reference>
<evidence type="ECO:0000313" key="2">
    <source>
        <dbReference type="Proteomes" id="UP000831701"/>
    </source>
</evidence>
<organism evidence="1 2">
    <name type="scientific">Scortum barcoo</name>
    <name type="common">barcoo grunter</name>
    <dbReference type="NCBI Taxonomy" id="214431"/>
    <lineage>
        <taxon>Eukaryota</taxon>
        <taxon>Metazoa</taxon>
        <taxon>Chordata</taxon>
        <taxon>Craniata</taxon>
        <taxon>Vertebrata</taxon>
        <taxon>Euteleostomi</taxon>
        <taxon>Actinopterygii</taxon>
        <taxon>Neopterygii</taxon>
        <taxon>Teleostei</taxon>
        <taxon>Neoteleostei</taxon>
        <taxon>Acanthomorphata</taxon>
        <taxon>Eupercaria</taxon>
        <taxon>Centrarchiformes</taxon>
        <taxon>Terapontoidei</taxon>
        <taxon>Terapontidae</taxon>
        <taxon>Scortum</taxon>
    </lineage>
</organism>
<keyword evidence="2" id="KW-1185">Reference proteome</keyword>
<accession>A0ACB8WUP5</accession>
<name>A0ACB8WUP5_9TELE</name>
<dbReference type="Proteomes" id="UP000831701">
    <property type="component" value="Chromosome 6"/>
</dbReference>
<gene>
    <name evidence="1" type="ORF">L3Q82_023887</name>
</gene>
<evidence type="ECO:0000313" key="1">
    <source>
        <dbReference type="EMBL" id="KAI3371274.1"/>
    </source>
</evidence>
<sequence>TVLQVRDDLRKLKCNLEKIAVTERGKTLDFKALDSAITKTESSIRKHAEDYLKTVSNQLLVLPSIEDIQKRTQIPKWKPALESITDVRPQRRDLPGASAGEKTKHPRIITGPVVSPQAIHPKGDHSLAMPEEEMGTAPVASQKSRCHKQLKWKTEPGSPWERLSREGTPPSTTKTPPPSTTSKSMDHRALKQGSDGPIFKSPQDPAVQVPVNISKYPFTIIKGRVNPKATDFCNFKESFSLCWCSVVDALEALQKLLRNFAVPLAKVSGERLVEFGCSWDDGWRKAPPVINLLSVLENWEEVLGLVLRPGQRYKGEGGIEAAAIRIQSCWRHYRARTAYLRHCRRKWAAGTIAISWLMHIQMRRVRKALQARRFRQLENYRSRAQHLAANWKHIQSSKRTIIHIPSLDENVEVIYICPRHLGDDMLHYYTSLLKCDGATGGADNGAAQASSFARRFIILTPEAVDYFPTHNMCLSTVLKYSPRTLKRIRNLIQGKQAYIVGGVAHVDDLAVADELGVPILAPEPAIVQLYSTKSGGRRIFAGAQVDVPPGQGDIYSLNQLHETLAELMVQNTDVHRWLFKIDSEHGGRGTAYCDICHLSCYNWALQEYHRHGAKLWNTKWIQESVLLRYLDEIPEWLARYAQPAKTSCYPNWACFLKTFLRQGGVVEAYPPSDSVTCLTVDLLLEPGGEVTMLSCGDQLHGSCQLESVGSTVPQTSVHPETLHSICMRVGQACLQHLMVGYVSVDLATFLNYKTKEQKVWAIDLDLKYSDQLAMTQMLLMMTRGMLNCREGCLEVPMPVREKCCEHFLVVNRYAVIGSHLFHSNLSMLYHNVFLKVCKAHGIGFNMKTKQGTVFTLYDSSERCSIGMITVSGDLQGALMTFARNLSVVHQEISSSKMQGETNFKELIKDIEDVLQVTIQNKSGPIIVEVWSLHTRHVTDISEQEQQRGRITLFCAHEVMKEFLRKLHGVFLKIVLFPSTFGRRGPLPAASEVLTCHLQQRKLPPWTSYCVRYASVHNDQFGMSNFNWRVQGANYHILRTGCFPFIKYHCTKAPPQNLDFEDKFFTLLKVINLGIPCLAYGIGCRMVVGAEETVQTSVGPVTVYFAYKEDEGAQY</sequence>
<comment type="caution">
    <text evidence="1">The sequence shown here is derived from an EMBL/GenBank/DDBJ whole genome shotgun (WGS) entry which is preliminary data.</text>
</comment>